<comment type="caution">
    <text evidence="2">The sequence shown here is derived from an EMBL/GenBank/DDBJ whole genome shotgun (WGS) entry which is preliminary data.</text>
</comment>
<reference evidence="2 3" key="1">
    <citation type="journal article" date="2024" name="G3 (Bethesda)">
        <title>Genome assembly of Hibiscus sabdariffa L. provides insights into metabolisms of medicinal natural products.</title>
        <authorList>
            <person name="Kim T."/>
        </authorList>
    </citation>
    <scope>NUCLEOTIDE SEQUENCE [LARGE SCALE GENOMIC DNA]</scope>
    <source>
        <strain evidence="2">TK-2024</strain>
        <tissue evidence="2">Old leaves</tissue>
    </source>
</reference>
<dbReference type="Proteomes" id="UP001472677">
    <property type="component" value="Unassembled WGS sequence"/>
</dbReference>
<sequence>MAVQLTFLLLVFASLLAFHECNRGIGININDDKIDRNVTADSKISLSPCSHTAFISGWCCITLHPPLCWDTKALCLANCPPN</sequence>
<evidence type="ECO:0000256" key="1">
    <source>
        <dbReference type="SAM" id="SignalP"/>
    </source>
</evidence>
<keyword evidence="3" id="KW-1185">Reference proteome</keyword>
<keyword evidence="1" id="KW-0732">Signal</keyword>
<feature type="signal peptide" evidence="1">
    <location>
        <begin position="1"/>
        <end position="17"/>
    </location>
</feature>
<evidence type="ECO:0000313" key="2">
    <source>
        <dbReference type="EMBL" id="KAK8567409.1"/>
    </source>
</evidence>
<gene>
    <name evidence="2" type="ORF">V6N12_005999</name>
</gene>
<proteinExistence type="predicted"/>
<name>A0ABR2EWP4_9ROSI</name>
<feature type="chain" id="PRO_5045087466" evidence="1">
    <location>
        <begin position="18"/>
        <end position="82"/>
    </location>
</feature>
<organism evidence="2 3">
    <name type="scientific">Hibiscus sabdariffa</name>
    <name type="common">roselle</name>
    <dbReference type="NCBI Taxonomy" id="183260"/>
    <lineage>
        <taxon>Eukaryota</taxon>
        <taxon>Viridiplantae</taxon>
        <taxon>Streptophyta</taxon>
        <taxon>Embryophyta</taxon>
        <taxon>Tracheophyta</taxon>
        <taxon>Spermatophyta</taxon>
        <taxon>Magnoliopsida</taxon>
        <taxon>eudicotyledons</taxon>
        <taxon>Gunneridae</taxon>
        <taxon>Pentapetalae</taxon>
        <taxon>rosids</taxon>
        <taxon>malvids</taxon>
        <taxon>Malvales</taxon>
        <taxon>Malvaceae</taxon>
        <taxon>Malvoideae</taxon>
        <taxon>Hibiscus</taxon>
    </lineage>
</organism>
<accession>A0ABR2EWP4</accession>
<evidence type="ECO:0000313" key="3">
    <source>
        <dbReference type="Proteomes" id="UP001472677"/>
    </source>
</evidence>
<dbReference type="EMBL" id="JBBPBM010000009">
    <property type="protein sequence ID" value="KAK8567409.1"/>
    <property type="molecule type" value="Genomic_DNA"/>
</dbReference>
<protein>
    <submittedName>
        <fullName evidence="2">Uncharacterized protein</fullName>
    </submittedName>
</protein>